<comment type="similarity">
    <text evidence="1">Belongs to the UPF0161 family.</text>
</comment>
<reference evidence="2 3" key="1">
    <citation type="submission" date="2023-10" db="EMBL/GenBank/DDBJ databases">
        <title>Novel methanotroph of the genus Methylocapsa from a subarctic wetland.</title>
        <authorList>
            <person name="Belova S.E."/>
            <person name="Oshkin I.Y."/>
            <person name="Miroshnikov K."/>
            <person name="Dedysh S.N."/>
        </authorList>
    </citation>
    <scope>NUCLEOTIDE SEQUENCE [LARGE SCALE GENOMIC DNA]</scope>
    <source>
        <strain evidence="2 3">RX1</strain>
    </source>
</reference>
<name>A0ABZ0HS28_9HYPH</name>
<sequence>MQQSFRIGRAAAHYAIRAYQLTLSAFVGTHCRHLPTCSAFMDEAIARHGVWAGGFMGLARLCRCHPWGTAGFDPVPEAPPPRAHWLRPWTYGRWRGPLAGNGVDPGESA</sequence>
<evidence type="ECO:0000256" key="1">
    <source>
        <dbReference type="HAMAP-Rule" id="MF_00386"/>
    </source>
</evidence>
<dbReference type="SMART" id="SM01234">
    <property type="entry name" value="Haemolytic"/>
    <property type="match status" value="1"/>
</dbReference>
<dbReference type="HAMAP" id="MF_00386">
    <property type="entry name" value="UPF0161_YidD"/>
    <property type="match status" value="1"/>
</dbReference>
<protein>
    <recommendedName>
        <fullName evidence="1">Putative membrane protein insertion efficiency factor</fullName>
    </recommendedName>
</protein>
<dbReference type="RefSeq" id="WP_407338652.1">
    <property type="nucleotide sequence ID" value="NZ_CP136862.1"/>
</dbReference>
<evidence type="ECO:0000313" key="3">
    <source>
        <dbReference type="Proteomes" id="UP001626536"/>
    </source>
</evidence>
<dbReference type="InterPro" id="IPR002696">
    <property type="entry name" value="Membr_insert_effic_factor_YidD"/>
</dbReference>
<accession>A0ABZ0HS28</accession>
<comment type="subcellular location">
    <subcellularLocation>
        <location evidence="1">Cell membrane</location>
        <topology evidence="1">Peripheral membrane protein</topology>
        <orientation evidence="1">Cytoplasmic side</orientation>
    </subcellularLocation>
</comment>
<comment type="function">
    <text evidence="1">Could be involved in insertion of integral membrane proteins into the membrane.</text>
</comment>
<keyword evidence="1" id="KW-1003">Cell membrane</keyword>
<dbReference type="Pfam" id="PF01809">
    <property type="entry name" value="YidD"/>
    <property type="match status" value="1"/>
</dbReference>
<gene>
    <name evidence="2" type="primary">yidD</name>
    <name evidence="2" type="ORF">RZS28_15580</name>
</gene>
<keyword evidence="1" id="KW-0472">Membrane</keyword>
<proteinExistence type="inferred from homology"/>
<dbReference type="PANTHER" id="PTHR33383">
    <property type="entry name" value="MEMBRANE PROTEIN INSERTION EFFICIENCY FACTOR-RELATED"/>
    <property type="match status" value="1"/>
</dbReference>
<evidence type="ECO:0000313" key="2">
    <source>
        <dbReference type="EMBL" id="WOJ89209.1"/>
    </source>
</evidence>
<dbReference type="PANTHER" id="PTHR33383:SF1">
    <property type="entry name" value="MEMBRANE PROTEIN INSERTION EFFICIENCY FACTOR-RELATED"/>
    <property type="match status" value="1"/>
</dbReference>
<dbReference type="NCBIfam" id="TIGR00278">
    <property type="entry name" value="membrane protein insertion efficiency factor YidD"/>
    <property type="match status" value="1"/>
</dbReference>
<dbReference type="EMBL" id="CP136862">
    <property type="protein sequence ID" value="WOJ89209.1"/>
    <property type="molecule type" value="Genomic_DNA"/>
</dbReference>
<organism evidence="2 3">
    <name type="scientific">Methylocapsa polymorpha</name>
    <dbReference type="NCBI Taxonomy" id="3080828"/>
    <lineage>
        <taxon>Bacteria</taxon>
        <taxon>Pseudomonadati</taxon>
        <taxon>Pseudomonadota</taxon>
        <taxon>Alphaproteobacteria</taxon>
        <taxon>Hyphomicrobiales</taxon>
        <taxon>Beijerinckiaceae</taxon>
        <taxon>Methylocapsa</taxon>
    </lineage>
</organism>
<keyword evidence="3" id="KW-1185">Reference proteome</keyword>
<dbReference type="Proteomes" id="UP001626536">
    <property type="component" value="Chromosome"/>
</dbReference>